<feature type="transmembrane region" description="Helical" evidence="1">
    <location>
        <begin position="91"/>
        <end position="109"/>
    </location>
</feature>
<keyword evidence="1" id="KW-0472">Membrane</keyword>
<gene>
    <name evidence="2" type="ORF">IW245_006806</name>
</gene>
<feature type="transmembrane region" description="Helical" evidence="1">
    <location>
        <begin position="222"/>
        <end position="239"/>
    </location>
</feature>
<feature type="transmembrane region" description="Helical" evidence="1">
    <location>
        <begin position="329"/>
        <end position="350"/>
    </location>
</feature>
<reference evidence="2" key="1">
    <citation type="submission" date="2020-11" db="EMBL/GenBank/DDBJ databases">
        <title>Sequencing the genomes of 1000 actinobacteria strains.</title>
        <authorList>
            <person name="Klenk H.-P."/>
        </authorList>
    </citation>
    <scope>NUCLEOTIDE SEQUENCE</scope>
    <source>
        <strain evidence="2">DSM 45356</strain>
    </source>
</reference>
<protein>
    <submittedName>
        <fullName evidence="2">Uncharacterized protein</fullName>
    </submittedName>
</protein>
<keyword evidence="1" id="KW-0812">Transmembrane</keyword>
<feature type="transmembrane region" description="Helical" evidence="1">
    <location>
        <begin position="251"/>
        <end position="270"/>
    </location>
</feature>
<dbReference type="AlphaFoldDB" id="A0A8J7KZA7"/>
<dbReference type="RefSeq" id="WP_197007141.1">
    <property type="nucleotide sequence ID" value="NZ_BONS01000005.1"/>
</dbReference>
<comment type="caution">
    <text evidence="2">The sequence shown here is derived from an EMBL/GenBank/DDBJ whole genome shotgun (WGS) entry which is preliminary data.</text>
</comment>
<dbReference type="EMBL" id="JADOUF010000001">
    <property type="protein sequence ID" value="MBG6140612.1"/>
    <property type="molecule type" value="Genomic_DNA"/>
</dbReference>
<name>A0A8J7KZA7_9ACTN</name>
<dbReference type="Proteomes" id="UP000622552">
    <property type="component" value="Unassembled WGS sequence"/>
</dbReference>
<proteinExistence type="predicted"/>
<feature type="transmembrane region" description="Helical" evidence="1">
    <location>
        <begin position="154"/>
        <end position="170"/>
    </location>
</feature>
<keyword evidence="3" id="KW-1185">Reference proteome</keyword>
<accession>A0A8J7KZA7</accession>
<feature type="transmembrane region" description="Helical" evidence="1">
    <location>
        <begin position="129"/>
        <end position="147"/>
    </location>
</feature>
<evidence type="ECO:0000256" key="1">
    <source>
        <dbReference type="SAM" id="Phobius"/>
    </source>
</evidence>
<feature type="transmembrane region" description="Helical" evidence="1">
    <location>
        <begin position="65"/>
        <end position="84"/>
    </location>
</feature>
<sequence length="364" mass="40236">MNVIDQVRAWVELARRGPDPAQREPMIRLVYRLWAVALLLKMLGASWDVSWHFKWLRDDLAPPHLLNTVGTVLAVALVVFHSYTRFGMDTLALRVAQAGTALFLVAIPVDLLNHAINGLDITSWSYSHAMLYSGTALMIAAVIRGWWLAGNRPVLAIAFWLFFFENVLFPNQHQEYGVLSIRAWDRGEPYAEPSLLAFAAHQIGRPVDRVAVLHFAMPVGHWLYPFYAALAAMFVLICARRFIGLPWAATAVAGAYVAYRSVIWLVLVGTGFPPSTVPYLLLVGAVAVDCAFLLPAAARLYGAALGGVAGAYLGVWLQDRYLAAPPSDYSAWPWALAILLVFCAILDGILRFRGRVRTPEPAAR</sequence>
<organism evidence="2 3">
    <name type="scientific">Longispora fulva</name>
    <dbReference type="NCBI Taxonomy" id="619741"/>
    <lineage>
        <taxon>Bacteria</taxon>
        <taxon>Bacillati</taxon>
        <taxon>Actinomycetota</taxon>
        <taxon>Actinomycetes</taxon>
        <taxon>Micromonosporales</taxon>
        <taxon>Micromonosporaceae</taxon>
        <taxon>Longispora</taxon>
    </lineage>
</organism>
<evidence type="ECO:0000313" key="2">
    <source>
        <dbReference type="EMBL" id="MBG6140612.1"/>
    </source>
</evidence>
<feature type="transmembrane region" description="Helical" evidence="1">
    <location>
        <begin position="276"/>
        <end position="293"/>
    </location>
</feature>
<keyword evidence="1" id="KW-1133">Transmembrane helix</keyword>
<feature type="transmembrane region" description="Helical" evidence="1">
    <location>
        <begin position="300"/>
        <end position="317"/>
    </location>
</feature>
<feature type="transmembrane region" description="Helical" evidence="1">
    <location>
        <begin position="33"/>
        <end position="53"/>
    </location>
</feature>
<evidence type="ECO:0000313" key="3">
    <source>
        <dbReference type="Proteomes" id="UP000622552"/>
    </source>
</evidence>